<dbReference type="AlphaFoldDB" id="A0A1I4YHE4"/>
<dbReference type="STRING" id="913024.SAMN05421741_104160"/>
<evidence type="ECO:0008006" key="3">
    <source>
        <dbReference type="Google" id="ProtNLM"/>
    </source>
</evidence>
<organism evidence="1 2">
    <name type="scientific">Paenimyroides ummariense</name>
    <dbReference type="NCBI Taxonomy" id="913024"/>
    <lineage>
        <taxon>Bacteria</taxon>
        <taxon>Pseudomonadati</taxon>
        <taxon>Bacteroidota</taxon>
        <taxon>Flavobacteriia</taxon>
        <taxon>Flavobacteriales</taxon>
        <taxon>Flavobacteriaceae</taxon>
        <taxon>Paenimyroides</taxon>
    </lineage>
</organism>
<dbReference type="RefSeq" id="WP_245758447.1">
    <property type="nucleotide sequence ID" value="NZ_FOVI01000004.1"/>
</dbReference>
<dbReference type="Proteomes" id="UP000199036">
    <property type="component" value="Unassembled WGS sequence"/>
</dbReference>
<reference evidence="2" key="1">
    <citation type="submission" date="2016-10" db="EMBL/GenBank/DDBJ databases">
        <authorList>
            <person name="Varghese N."/>
            <person name="Submissions S."/>
        </authorList>
    </citation>
    <scope>NUCLEOTIDE SEQUENCE [LARGE SCALE GENOMIC DNA]</scope>
    <source>
        <strain evidence="2">DS-12</strain>
    </source>
</reference>
<sequence length="248" mass="28697">MKIKFLFISTLIFTTIGCNKSDTKSASKNAQDVSETIDTTLVHEEKVFDNGKPKKDFVPKGYIVFSEFFGDLNKDSVEDCVLIIKDTKPENIVINRFETEVDRNRRGIIILFKKGKAYELATKNYDCFSSENEDGGVYMPPDLDIRIEKGNLILHYAHGRYGYWAYTFRHQNNNFELIGYDYSENFGPVTQSFTSINFLTKKKLVKTNLNPQDDVDQEVFESKWSKIEVDKLIKLSEIDDFDELNVDK</sequence>
<gene>
    <name evidence="1" type="ORF">SAMN05421741_104160</name>
</gene>
<accession>A0A1I4YHE4</accession>
<dbReference type="EMBL" id="FOVI01000004">
    <property type="protein sequence ID" value="SFN37040.1"/>
    <property type="molecule type" value="Genomic_DNA"/>
</dbReference>
<keyword evidence="2" id="KW-1185">Reference proteome</keyword>
<evidence type="ECO:0000313" key="2">
    <source>
        <dbReference type="Proteomes" id="UP000199036"/>
    </source>
</evidence>
<dbReference type="PROSITE" id="PS51257">
    <property type="entry name" value="PROKAR_LIPOPROTEIN"/>
    <property type="match status" value="1"/>
</dbReference>
<proteinExistence type="predicted"/>
<evidence type="ECO:0000313" key="1">
    <source>
        <dbReference type="EMBL" id="SFN37040.1"/>
    </source>
</evidence>
<protein>
    <recommendedName>
        <fullName evidence="3">Lipoprotein</fullName>
    </recommendedName>
</protein>
<name>A0A1I4YHE4_9FLAO</name>